<evidence type="ECO:0000256" key="5">
    <source>
        <dbReference type="ARBA" id="ARBA00022827"/>
    </source>
</evidence>
<comment type="caution">
    <text evidence="10">The sequence shown here is derived from an EMBL/GenBank/DDBJ whole genome shotgun (WGS) entry which is preliminary data.</text>
</comment>
<evidence type="ECO:0000256" key="4">
    <source>
        <dbReference type="ARBA" id="ARBA00022729"/>
    </source>
</evidence>
<evidence type="ECO:0000313" key="11">
    <source>
        <dbReference type="Proteomes" id="UP000235965"/>
    </source>
</evidence>
<feature type="signal peptide" evidence="8">
    <location>
        <begin position="1"/>
        <end position="20"/>
    </location>
</feature>
<dbReference type="STRING" id="105785.A0A2J7QVX0"/>
<dbReference type="EMBL" id="NEVH01009770">
    <property type="protein sequence ID" value="PNF32730.1"/>
    <property type="molecule type" value="Genomic_DNA"/>
</dbReference>
<dbReference type="InterPro" id="IPR017046">
    <property type="entry name" value="Prenylcysteine_Oxase1"/>
</dbReference>
<dbReference type="Pfam" id="PF13450">
    <property type="entry name" value="NAD_binding_8"/>
    <property type="match status" value="1"/>
</dbReference>
<organism evidence="10 11">
    <name type="scientific">Cryptotermes secundus</name>
    <dbReference type="NCBI Taxonomy" id="105785"/>
    <lineage>
        <taxon>Eukaryota</taxon>
        <taxon>Metazoa</taxon>
        <taxon>Ecdysozoa</taxon>
        <taxon>Arthropoda</taxon>
        <taxon>Hexapoda</taxon>
        <taxon>Insecta</taxon>
        <taxon>Pterygota</taxon>
        <taxon>Neoptera</taxon>
        <taxon>Polyneoptera</taxon>
        <taxon>Dictyoptera</taxon>
        <taxon>Blattodea</taxon>
        <taxon>Blattoidea</taxon>
        <taxon>Termitoidae</taxon>
        <taxon>Kalotermitidae</taxon>
        <taxon>Cryptotermitinae</taxon>
        <taxon>Cryptotermes</taxon>
    </lineage>
</organism>
<keyword evidence="3" id="KW-0285">Flavoprotein</keyword>
<dbReference type="Gene3D" id="3.50.50.60">
    <property type="entry name" value="FAD/NAD(P)-binding domain"/>
    <property type="match status" value="1"/>
</dbReference>
<dbReference type="InterPro" id="IPR010795">
    <property type="entry name" value="Prenylcys_lyase"/>
</dbReference>
<feature type="domain" description="Prenylcysteine lyase" evidence="9">
    <location>
        <begin position="118"/>
        <end position="465"/>
    </location>
</feature>
<name>A0A2J7QVX0_9NEOP</name>
<dbReference type="PANTHER" id="PTHR15944">
    <property type="entry name" value="FARNESYLCYSTEINE LYASE"/>
    <property type="match status" value="1"/>
</dbReference>
<protein>
    <submittedName>
        <fullName evidence="10">Prenylcysteine oxidase</fullName>
    </submittedName>
</protein>
<dbReference type="GO" id="GO:0001735">
    <property type="term" value="F:prenylcysteine oxidase activity"/>
    <property type="evidence" value="ECO:0007669"/>
    <property type="project" value="InterPro"/>
</dbReference>
<keyword evidence="4 8" id="KW-0732">Signal</keyword>
<dbReference type="InterPro" id="IPR036188">
    <property type="entry name" value="FAD/NAD-bd_sf"/>
</dbReference>
<dbReference type="InParanoid" id="A0A2J7QVX0"/>
<dbReference type="GO" id="GO:0030328">
    <property type="term" value="P:prenylcysteine catabolic process"/>
    <property type="evidence" value="ECO:0007669"/>
    <property type="project" value="InterPro"/>
</dbReference>
<evidence type="ECO:0000256" key="6">
    <source>
        <dbReference type="ARBA" id="ARBA00023002"/>
    </source>
</evidence>
<proteinExistence type="inferred from homology"/>
<evidence type="ECO:0000259" key="9">
    <source>
        <dbReference type="Pfam" id="PF07156"/>
    </source>
</evidence>
<dbReference type="SUPFAM" id="SSF51905">
    <property type="entry name" value="FAD/NAD(P)-binding domain"/>
    <property type="match status" value="1"/>
</dbReference>
<dbReference type="AlphaFoldDB" id="A0A2J7QVX0"/>
<comment type="cofactor">
    <cofactor evidence="1">
        <name>FAD</name>
        <dbReference type="ChEBI" id="CHEBI:57692"/>
    </cofactor>
</comment>
<dbReference type="Pfam" id="PF07156">
    <property type="entry name" value="Prenylcys_lyase"/>
    <property type="match status" value="1"/>
</dbReference>
<dbReference type="PANTHER" id="PTHR15944:SF0">
    <property type="entry name" value="PRENYLCYSTEINE LYASE DOMAIN-CONTAINING PROTEIN"/>
    <property type="match status" value="1"/>
</dbReference>
<accession>A0A2J7QVX0</accession>
<dbReference type="OrthoDB" id="437369at2759"/>
<evidence type="ECO:0000256" key="8">
    <source>
        <dbReference type="SAM" id="SignalP"/>
    </source>
</evidence>
<dbReference type="Proteomes" id="UP000235965">
    <property type="component" value="Unassembled WGS sequence"/>
</dbReference>
<evidence type="ECO:0000313" key="10">
    <source>
        <dbReference type="EMBL" id="PNF32730.1"/>
    </source>
</evidence>
<reference evidence="10 11" key="1">
    <citation type="submission" date="2017-12" db="EMBL/GenBank/DDBJ databases">
        <title>Hemimetabolous genomes reveal molecular basis of termite eusociality.</title>
        <authorList>
            <person name="Harrison M.C."/>
            <person name="Jongepier E."/>
            <person name="Robertson H.M."/>
            <person name="Arning N."/>
            <person name="Bitard-Feildel T."/>
            <person name="Chao H."/>
            <person name="Childers C.P."/>
            <person name="Dinh H."/>
            <person name="Doddapaneni H."/>
            <person name="Dugan S."/>
            <person name="Gowin J."/>
            <person name="Greiner C."/>
            <person name="Han Y."/>
            <person name="Hu H."/>
            <person name="Hughes D.S.T."/>
            <person name="Huylmans A.-K."/>
            <person name="Kemena C."/>
            <person name="Kremer L.P.M."/>
            <person name="Lee S.L."/>
            <person name="Lopez-Ezquerra A."/>
            <person name="Mallet L."/>
            <person name="Monroy-Kuhn J.M."/>
            <person name="Moser A."/>
            <person name="Murali S.C."/>
            <person name="Muzny D.M."/>
            <person name="Otani S."/>
            <person name="Piulachs M.-D."/>
            <person name="Poelchau M."/>
            <person name="Qu J."/>
            <person name="Schaub F."/>
            <person name="Wada-Katsumata A."/>
            <person name="Worley K.C."/>
            <person name="Xie Q."/>
            <person name="Ylla G."/>
            <person name="Poulsen M."/>
            <person name="Gibbs R.A."/>
            <person name="Schal C."/>
            <person name="Richards S."/>
            <person name="Belles X."/>
            <person name="Korb J."/>
            <person name="Bornberg-Bauer E."/>
        </authorList>
    </citation>
    <scope>NUCLEOTIDE SEQUENCE [LARGE SCALE GENOMIC DNA]</scope>
    <source>
        <tissue evidence="10">Whole body</tissue>
    </source>
</reference>
<evidence type="ECO:0000256" key="1">
    <source>
        <dbReference type="ARBA" id="ARBA00001974"/>
    </source>
</evidence>
<evidence type="ECO:0000256" key="7">
    <source>
        <dbReference type="ARBA" id="ARBA00023180"/>
    </source>
</evidence>
<dbReference type="GO" id="GO:0030327">
    <property type="term" value="P:prenylated protein catabolic process"/>
    <property type="evidence" value="ECO:0007669"/>
    <property type="project" value="TreeGrafter"/>
</dbReference>
<feature type="chain" id="PRO_5014357496" evidence="8">
    <location>
        <begin position="21"/>
        <end position="477"/>
    </location>
</feature>
<sequence>MNLCVVFMFSLLLWNEGCHMKKIPRIAVVGGGIGGTSASYFLRELFGPHGAFIDLYEANKIGGRLSVVEVDGRDYEMGGSVIHPQNKYMVDFLKLLGLKKRQTRYSRCGLYNGHEFVFTESDWEIITLAKLAWRYGYSIIKLQNYIGDMLKKFERIYTLQANGKSFSSVSDLLKAMSPQFVDDMHVSTKDGFRENGFSERIVDELVLATLRANYGQSATVHKFVGSVSVAGADGGLWAVHGGNIIVPQMLLERSQATLINARVTNITLRPETEDFLVNSVQGKGFTSSLYDMIIIATPLTENTQASIRFLNFPKSFTFPGVYHKTVSTIVHGKLNVTYFGFENEKEAVDEILTVKQDLVFNSVGRLNPVDYTPNEGVFDVWKVFSQRPLTKVELNDLFLQQKDVHVVDWLAYPHYHSEQRTDEFILHKHLFYINAIEWAASAMEMSVVGAKNVALLSYKTWTGISEAKETGNRKEEL</sequence>
<evidence type="ECO:0000256" key="2">
    <source>
        <dbReference type="ARBA" id="ARBA00009967"/>
    </source>
</evidence>
<keyword evidence="5" id="KW-0274">FAD</keyword>
<comment type="similarity">
    <text evidence="2">Belongs to the prenylcysteine oxidase family.</text>
</comment>
<keyword evidence="7" id="KW-0325">Glycoprotein</keyword>
<gene>
    <name evidence="10" type="ORF">B7P43_G11580</name>
</gene>
<keyword evidence="6" id="KW-0560">Oxidoreductase</keyword>
<keyword evidence="11" id="KW-1185">Reference proteome</keyword>
<evidence type="ECO:0000256" key="3">
    <source>
        <dbReference type="ARBA" id="ARBA00022630"/>
    </source>
</evidence>